<dbReference type="PANTHER" id="PTHR30582:SF24">
    <property type="entry name" value="L,D-TRANSPEPTIDASE ERFK_SRFK-RELATED"/>
    <property type="match status" value="1"/>
</dbReference>
<dbReference type="Pfam" id="PF01476">
    <property type="entry name" value="LysM"/>
    <property type="match status" value="1"/>
</dbReference>
<keyword evidence="2" id="KW-0808">Transferase</keyword>
<evidence type="ECO:0000256" key="1">
    <source>
        <dbReference type="ARBA" id="ARBA00005992"/>
    </source>
</evidence>
<feature type="domain" description="LysM" evidence="6">
    <location>
        <begin position="50"/>
        <end position="94"/>
    </location>
</feature>
<dbReference type="CDD" id="cd16913">
    <property type="entry name" value="YkuD_like"/>
    <property type="match status" value="1"/>
</dbReference>
<evidence type="ECO:0000256" key="3">
    <source>
        <dbReference type="ARBA" id="ARBA00022801"/>
    </source>
</evidence>
<keyword evidence="5" id="KW-0732">Signal</keyword>
<evidence type="ECO:0000259" key="6">
    <source>
        <dbReference type="PROSITE" id="PS51782"/>
    </source>
</evidence>
<evidence type="ECO:0000259" key="7">
    <source>
        <dbReference type="PROSITE" id="PS52029"/>
    </source>
</evidence>
<dbReference type="PROSITE" id="PS52029">
    <property type="entry name" value="LD_TPASE"/>
    <property type="match status" value="1"/>
</dbReference>
<dbReference type="PROSITE" id="PS51782">
    <property type="entry name" value="LYSM"/>
    <property type="match status" value="1"/>
</dbReference>
<feature type="domain" description="L,D-TPase catalytic" evidence="7">
    <location>
        <begin position="107"/>
        <end position="239"/>
    </location>
</feature>
<evidence type="ECO:0000313" key="9">
    <source>
        <dbReference type="Proteomes" id="UP000683557"/>
    </source>
</evidence>
<name>A0ABX8J2H0_9BACT</name>
<gene>
    <name evidence="8" type="ORF">KP004_15375</name>
</gene>
<keyword evidence="9" id="KW-1185">Reference proteome</keyword>
<dbReference type="Proteomes" id="UP000683557">
    <property type="component" value="Chromosome"/>
</dbReference>
<keyword evidence="3" id="KW-0378">Hydrolase</keyword>
<evidence type="ECO:0000256" key="2">
    <source>
        <dbReference type="ARBA" id="ARBA00022676"/>
    </source>
</evidence>
<feature type="active site" description="Nucleophile" evidence="4">
    <location>
        <position position="215"/>
    </location>
</feature>
<keyword evidence="4" id="KW-0961">Cell wall biogenesis/degradation</keyword>
<accession>A0ABX8J2H0</accession>
<feature type="signal peptide" evidence="5">
    <location>
        <begin position="1"/>
        <end position="30"/>
    </location>
</feature>
<evidence type="ECO:0000256" key="5">
    <source>
        <dbReference type="SAM" id="SignalP"/>
    </source>
</evidence>
<keyword evidence="4" id="KW-0573">Peptidoglycan synthesis</keyword>
<keyword evidence="4" id="KW-0133">Cell shape</keyword>
<feature type="active site" description="Proton donor/acceptor" evidence="4">
    <location>
        <position position="199"/>
    </location>
</feature>
<comment type="pathway">
    <text evidence="4">Cell wall biogenesis; peptidoglycan biosynthesis.</text>
</comment>
<dbReference type="InterPro" id="IPR005490">
    <property type="entry name" value="LD_TPept_cat_dom"/>
</dbReference>
<protein>
    <submittedName>
        <fullName evidence="8">L,D-transpeptidase family protein</fullName>
    </submittedName>
</protein>
<organism evidence="8 9">
    <name type="scientific">Geomonas oryzisoli</name>
    <dbReference type="NCBI Taxonomy" id="2847992"/>
    <lineage>
        <taxon>Bacteria</taxon>
        <taxon>Pseudomonadati</taxon>
        <taxon>Thermodesulfobacteriota</taxon>
        <taxon>Desulfuromonadia</taxon>
        <taxon>Geobacterales</taxon>
        <taxon>Geobacteraceae</taxon>
        <taxon>Geomonas</taxon>
    </lineage>
</organism>
<keyword evidence="2" id="KW-0328">Glycosyltransferase</keyword>
<reference evidence="8 9" key="1">
    <citation type="submission" date="2021-06" db="EMBL/GenBank/DDBJ databases">
        <title>Gemonas diversity in paddy soil.</title>
        <authorList>
            <person name="Liu G."/>
        </authorList>
    </citation>
    <scope>NUCLEOTIDE SEQUENCE [LARGE SCALE GENOMIC DNA]</scope>
    <source>
        <strain evidence="8 9">RG10</strain>
    </source>
</reference>
<comment type="similarity">
    <text evidence="1">Belongs to the YkuD family.</text>
</comment>
<dbReference type="SMART" id="SM00257">
    <property type="entry name" value="LysM"/>
    <property type="match status" value="1"/>
</dbReference>
<dbReference type="EMBL" id="CP076723">
    <property type="protein sequence ID" value="QWV92560.1"/>
    <property type="molecule type" value="Genomic_DNA"/>
</dbReference>
<dbReference type="InterPro" id="IPR018392">
    <property type="entry name" value="LysM"/>
</dbReference>
<proteinExistence type="inferred from homology"/>
<feature type="chain" id="PRO_5045659471" evidence="5">
    <location>
        <begin position="31"/>
        <end position="306"/>
    </location>
</feature>
<dbReference type="PANTHER" id="PTHR30582">
    <property type="entry name" value="L,D-TRANSPEPTIDASE"/>
    <property type="match status" value="1"/>
</dbReference>
<evidence type="ECO:0000313" key="8">
    <source>
        <dbReference type="EMBL" id="QWV92560.1"/>
    </source>
</evidence>
<dbReference type="InterPro" id="IPR050979">
    <property type="entry name" value="LD-transpeptidase"/>
</dbReference>
<sequence length="306" mass="33924">MVIDCTRGNRALVHCALAATFVLLTSPAFADQSAAPGRSLYPGGYIGELRRYVVLQRESLIEIARRFDLGYNEIRDANPGVDPVLPKPGTVVTIPSAWIPPAVSDRPSIVVNLAELRLFYFPQSNSSAIESYPIGIGDEGAETPVGNFVIVEKILDPSWHVPASIRRQRPELSAVVAPGVRNPLGRHALRLSRQDMLIHGTNRPWGIGRRSSHGCLRLYPKDIASLFVKAHKGMQVRIIDEPVKVGIKEGRVFIEFHCHGREPVTVGEVLHMLADLGLLQEIDMGKVIRAYYENKGYPVEITWTNR</sequence>
<evidence type="ECO:0000256" key="4">
    <source>
        <dbReference type="PROSITE-ProRule" id="PRU01373"/>
    </source>
</evidence>
<dbReference type="CDD" id="cd00118">
    <property type="entry name" value="LysM"/>
    <property type="match status" value="1"/>
</dbReference>
<dbReference type="Pfam" id="PF03734">
    <property type="entry name" value="YkuD"/>
    <property type="match status" value="1"/>
</dbReference>